<dbReference type="InterPro" id="IPR010097">
    <property type="entry name" value="Malate_DH_type1"/>
</dbReference>
<evidence type="ECO:0000256" key="12">
    <source>
        <dbReference type="RuleBase" id="RU003405"/>
    </source>
</evidence>
<dbReference type="InterPro" id="IPR001236">
    <property type="entry name" value="Lactate/malate_DH_N"/>
</dbReference>
<feature type="active site" description="Proton acceptor" evidence="8">
    <location>
        <position position="222"/>
    </location>
</feature>
<comment type="similarity">
    <text evidence="1">Belongs to the LDH/MDH superfamily. MDH type 1 family.</text>
</comment>
<name>A0A7S0C0Q5_9STRA</name>
<keyword evidence="13" id="KW-0732">Signal</keyword>
<evidence type="ECO:0000313" key="16">
    <source>
        <dbReference type="EMBL" id="CAD8409100.1"/>
    </source>
</evidence>
<dbReference type="SUPFAM" id="SSF51735">
    <property type="entry name" value="NAD(P)-binding Rossmann-fold domains"/>
    <property type="match status" value="1"/>
</dbReference>
<evidence type="ECO:0000259" key="15">
    <source>
        <dbReference type="Pfam" id="PF02866"/>
    </source>
</evidence>
<dbReference type="InterPro" id="IPR022383">
    <property type="entry name" value="Lactate/malate_DH_C"/>
</dbReference>
<dbReference type="CDD" id="cd01337">
    <property type="entry name" value="MDH_glyoxysomal_mitochondrial"/>
    <property type="match status" value="1"/>
</dbReference>
<dbReference type="PROSITE" id="PS00068">
    <property type="entry name" value="MDH"/>
    <property type="match status" value="1"/>
</dbReference>
<dbReference type="GO" id="GO:0005737">
    <property type="term" value="C:cytoplasm"/>
    <property type="evidence" value="ECO:0007669"/>
    <property type="project" value="TreeGrafter"/>
</dbReference>
<feature type="binding site" evidence="10">
    <location>
        <position position="61"/>
    </location>
    <ligand>
        <name>NAD(+)</name>
        <dbReference type="ChEBI" id="CHEBI:57540"/>
    </ligand>
</feature>
<keyword evidence="5 11" id="KW-0560">Oxidoreductase</keyword>
<keyword evidence="4 12" id="KW-0816">Tricarboxylic acid cycle</keyword>
<proteinExistence type="inferred from homology"/>
<reference evidence="16" key="1">
    <citation type="submission" date="2021-01" db="EMBL/GenBank/DDBJ databases">
        <authorList>
            <person name="Corre E."/>
            <person name="Pelletier E."/>
            <person name="Niang G."/>
            <person name="Scheremetjew M."/>
            <person name="Finn R."/>
            <person name="Kale V."/>
            <person name="Holt S."/>
            <person name="Cochrane G."/>
            <person name="Meng A."/>
            <person name="Brown T."/>
            <person name="Cohen L."/>
        </authorList>
    </citation>
    <scope>NUCLEOTIDE SEQUENCE</scope>
    <source>
        <strain evidence="16">CCAP1064/1</strain>
    </source>
</reference>
<feature type="binding site" evidence="10">
    <location>
        <begin position="35"/>
        <end position="41"/>
    </location>
    <ligand>
        <name>NAD(+)</name>
        <dbReference type="ChEBI" id="CHEBI:57540"/>
    </ligand>
</feature>
<dbReference type="FunFam" id="3.40.50.720:FF:000013">
    <property type="entry name" value="Malate dehydrogenase"/>
    <property type="match status" value="1"/>
</dbReference>
<evidence type="ECO:0000256" key="9">
    <source>
        <dbReference type="PIRSR" id="PIRSR000102-2"/>
    </source>
</evidence>
<dbReference type="Gene3D" id="3.90.110.10">
    <property type="entry name" value="Lactate dehydrogenase/glycoside hydrolase, family 4, C-terminal"/>
    <property type="match status" value="1"/>
</dbReference>
<dbReference type="Pfam" id="PF00056">
    <property type="entry name" value="Ldh_1_N"/>
    <property type="match status" value="1"/>
</dbReference>
<dbReference type="NCBIfam" id="TIGR01772">
    <property type="entry name" value="MDH_euk_gproteo"/>
    <property type="match status" value="1"/>
</dbReference>
<dbReference type="Gene3D" id="3.40.50.720">
    <property type="entry name" value="NAD(P)-binding Rossmann-like Domain"/>
    <property type="match status" value="1"/>
</dbReference>
<evidence type="ECO:0000256" key="1">
    <source>
        <dbReference type="ARBA" id="ARBA00008824"/>
    </source>
</evidence>
<dbReference type="GO" id="GO:0030060">
    <property type="term" value="F:L-malate dehydrogenase (NAD+) activity"/>
    <property type="evidence" value="ECO:0007669"/>
    <property type="project" value="UniProtKB-EC"/>
</dbReference>
<feature type="signal peptide" evidence="13">
    <location>
        <begin position="1"/>
        <end position="23"/>
    </location>
</feature>
<evidence type="ECO:0000256" key="6">
    <source>
        <dbReference type="ARBA" id="ARBA00023027"/>
    </source>
</evidence>
<evidence type="ECO:0000256" key="5">
    <source>
        <dbReference type="ARBA" id="ARBA00023002"/>
    </source>
</evidence>
<evidence type="ECO:0000256" key="11">
    <source>
        <dbReference type="RuleBase" id="RU003369"/>
    </source>
</evidence>
<dbReference type="PANTHER" id="PTHR11540">
    <property type="entry name" value="MALATE AND LACTATE DEHYDROGENASE"/>
    <property type="match status" value="1"/>
</dbReference>
<dbReference type="InterPro" id="IPR001252">
    <property type="entry name" value="Malate_DH_AS"/>
</dbReference>
<feature type="binding site" evidence="10">
    <location>
        <position position="129"/>
    </location>
    <ligand>
        <name>NAD(+)</name>
        <dbReference type="ChEBI" id="CHEBI:57540"/>
    </ligand>
</feature>
<evidence type="ECO:0000256" key="8">
    <source>
        <dbReference type="PIRSR" id="PIRSR000102-1"/>
    </source>
</evidence>
<evidence type="ECO:0000256" key="3">
    <source>
        <dbReference type="ARBA" id="ARBA00012995"/>
    </source>
</evidence>
<feature type="domain" description="Lactate/malate dehydrogenase N-terminal" evidence="14">
    <location>
        <begin position="29"/>
        <end position="180"/>
    </location>
</feature>
<evidence type="ECO:0000256" key="2">
    <source>
        <dbReference type="ARBA" id="ARBA00011738"/>
    </source>
</evidence>
<dbReference type="AlphaFoldDB" id="A0A7S0C0Q5"/>
<dbReference type="EC" id="1.1.1.37" evidence="3 12"/>
<dbReference type="InterPro" id="IPR001557">
    <property type="entry name" value="L-lactate/malate_DH"/>
</dbReference>
<gene>
    <name evidence="16" type="ORF">PINE0816_LOCUS5222</name>
</gene>
<feature type="chain" id="PRO_5031346879" description="Malate dehydrogenase" evidence="13">
    <location>
        <begin position="24"/>
        <end position="367"/>
    </location>
</feature>
<evidence type="ECO:0000256" key="7">
    <source>
        <dbReference type="ARBA" id="ARBA00048313"/>
    </source>
</evidence>
<feature type="binding site" evidence="10">
    <location>
        <position position="275"/>
    </location>
    <ligand>
        <name>NAD(+)</name>
        <dbReference type="ChEBI" id="CHEBI:57540"/>
    </ligand>
</feature>
<evidence type="ECO:0000256" key="10">
    <source>
        <dbReference type="PIRSR" id="PIRSR000102-3"/>
    </source>
</evidence>
<feature type="binding site" evidence="9">
    <location>
        <position position="116"/>
    </location>
    <ligand>
        <name>substrate</name>
    </ligand>
</feature>
<feature type="domain" description="Lactate/malate dehydrogenase C-terminal" evidence="15">
    <location>
        <begin position="182"/>
        <end position="357"/>
    </location>
</feature>
<comment type="catalytic activity">
    <reaction evidence="7 12">
        <text>(S)-malate + NAD(+) = oxaloacetate + NADH + H(+)</text>
        <dbReference type="Rhea" id="RHEA:21432"/>
        <dbReference type="ChEBI" id="CHEBI:15378"/>
        <dbReference type="ChEBI" id="CHEBI:15589"/>
        <dbReference type="ChEBI" id="CHEBI:16452"/>
        <dbReference type="ChEBI" id="CHEBI:57540"/>
        <dbReference type="ChEBI" id="CHEBI:57945"/>
        <dbReference type="EC" id="1.1.1.37"/>
    </reaction>
</comment>
<protein>
    <recommendedName>
        <fullName evidence="3 12">Malate dehydrogenase</fullName>
        <ecNumber evidence="3 12">1.1.1.37</ecNumber>
    </recommendedName>
</protein>
<feature type="binding site" evidence="9">
    <location>
        <position position="154"/>
    </location>
    <ligand>
        <name>substrate</name>
    </ligand>
</feature>
<dbReference type="PIRSF" id="PIRSF000102">
    <property type="entry name" value="Lac_mal_DH"/>
    <property type="match status" value="1"/>
</dbReference>
<dbReference type="InterPro" id="IPR036291">
    <property type="entry name" value="NAD(P)-bd_dom_sf"/>
</dbReference>
<feature type="binding site" evidence="9">
    <location>
        <position position="188"/>
    </location>
    <ligand>
        <name>substrate</name>
    </ligand>
</feature>
<dbReference type="Pfam" id="PF02866">
    <property type="entry name" value="Ldh_1_C"/>
    <property type="match status" value="1"/>
</dbReference>
<evidence type="ECO:0000256" key="13">
    <source>
        <dbReference type="SAM" id="SignalP"/>
    </source>
</evidence>
<keyword evidence="6 10" id="KW-0520">NAD</keyword>
<dbReference type="SUPFAM" id="SSF56327">
    <property type="entry name" value="LDH C-terminal domain-like"/>
    <property type="match status" value="1"/>
</dbReference>
<feature type="binding site" evidence="9">
    <location>
        <position position="122"/>
    </location>
    <ligand>
        <name>substrate</name>
    </ligand>
</feature>
<evidence type="ECO:0000256" key="4">
    <source>
        <dbReference type="ARBA" id="ARBA00022532"/>
    </source>
</evidence>
<dbReference type="GO" id="GO:0006108">
    <property type="term" value="P:malate metabolic process"/>
    <property type="evidence" value="ECO:0007669"/>
    <property type="project" value="InterPro"/>
</dbReference>
<dbReference type="EMBL" id="HBEL01011001">
    <property type="protein sequence ID" value="CAD8409100.1"/>
    <property type="molecule type" value="Transcribed_RNA"/>
</dbReference>
<evidence type="ECO:0000259" key="14">
    <source>
        <dbReference type="Pfam" id="PF00056"/>
    </source>
</evidence>
<comment type="subunit">
    <text evidence="2">Homodimer.</text>
</comment>
<accession>A0A7S0C0Q5</accession>
<feature type="binding site" evidence="10">
    <location>
        <begin position="152"/>
        <end position="154"/>
    </location>
    <ligand>
        <name>NAD(+)</name>
        <dbReference type="ChEBI" id="CHEBI:57540"/>
    </ligand>
</feature>
<dbReference type="InterPro" id="IPR015955">
    <property type="entry name" value="Lactate_DH/Glyco_Ohase_4_C"/>
</dbReference>
<sequence>MICAKRYLLLLLVFFMMSHASSSAPPKPVKVAILGASGGIGLPLSLLCKLNPQIDELSLYDLVNTPGVAADLSHIPSHAKVFGINAAKNTPPGENKELQKALQNATLVVILSGVPRKPGMSRDDLFNINAGIVSTLVEGCAMYCPHAFIAIVTNPVNSMVPLASEVLKRHGVYDRRKVAGVTTLDVARASAFFRDAMVTAGDEKNNDSTENADLMVDVIGGHSGTTILPLFSRAISKEDACLSREVLHDLTVRTQFGGDEIVKAKEGTGSATLSMAWAAYQFIENTLLALAGGDERVIQCAYVESNLTEQAFFSSPCRFGVNGVEEILPLGRLSDYEAAVLEAMGPMLSAQIQKGKLFGRGNVKSRL</sequence>
<dbReference type="PANTHER" id="PTHR11540:SF16">
    <property type="entry name" value="MALATE DEHYDROGENASE, MITOCHONDRIAL"/>
    <property type="match status" value="1"/>
</dbReference>
<dbReference type="GO" id="GO:0006099">
    <property type="term" value="P:tricarboxylic acid cycle"/>
    <property type="evidence" value="ECO:0007669"/>
    <property type="project" value="UniProtKB-KW"/>
</dbReference>
<organism evidence="16">
    <name type="scientific">Proboscia inermis</name>
    <dbReference type="NCBI Taxonomy" id="420281"/>
    <lineage>
        <taxon>Eukaryota</taxon>
        <taxon>Sar</taxon>
        <taxon>Stramenopiles</taxon>
        <taxon>Ochrophyta</taxon>
        <taxon>Bacillariophyta</taxon>
        <taxon>Coscinodiscophyceae</taxon>
        <taxon>Rhizosoleniophycidae</taxon>
        <taxon>Rhizosoleniales</taxon>
        <taxon>Rhizosoleniaceae</taxon>
        <taxon>Proboscia</taxon>
    </lineage>
</organism>
<dbReference type="FunFam" id="3.90.110.10:FF:000001">
    <property type="entry name" value="Malate dehydrogenase"/>
    <property type="match status" value="1"/>
</dbReference>